<dbReference type="Proteomes" id="UP000242733">
    <property type="component" value="Unassembled WGS sequence"/>
</dbReference>
<reference evidence="3 4" key="1">
    <citation type="submission" date="2017-10" db="EMBL/GenBank/DDBJ databases">
        <title>Novel microbial diversity and functional potential in the marine mammal oral microbiome.</title>
        <authorList>
            <person name="Dudek N.K."/>
            <person name="Sun C.L."/>
            <person name="Burstein D."/>
            <person name="Kantor R.S."/>
            <person name="Aliaga Goltsman D.S."/>
            <person name="Bik E.M."/>
            <person name="Thomas B.C."/>
            <person name="Banfield J.F."/>
            <person name="Relman D.A."/>
        </authorList>
    </citation>
    <scope>NUCLEOTIDE SEQUENCE [LARGE SCALE GENOMIC DNA]</scope>
    <source>
        <strain evidence="3">DOLJORAL78_49_30</strain>
    </source>
</reference>
<evidence type="ECO:0000259" key="2">
    <source>
        <dbReference type="Pfam" id="PF01965"/>
    </source>
</evidence>
<comment type="caution">
    <text evidence="3">The sequence shown here is derived from an EMBL/GenBank/DDBJ whole genome shotgun (WGS) entry which is preliminary data.</text>
</comment>
<feature type="domain" description="DJ-1/PfpI" evidence="2">
    <location>
        <begin position="80"/>
        <end position="141"/>
    </location>
</feature>
<evidence type="ECO:0000256" key="1">
    <source>
        <dbReference type="PIRNR" id="PIRNR006320"/>
    </source>
</evidence>
<dbReference type="GO" id="GO:0016829">
    <property type="term" value="F:lyase activity"/>
    <property type="evidence" value="ECO:0007669"/>
    <property type="project" value="UniProtKB-UniRule"/>
</dbReference>
<comment type="function">
    <text evidence="1">Displays glyoxalase activity, catalyzing the conversion of glyoxal to glycolate.</text>
</comment>
<evidence type="ECO:0000313" key="4">
    <source>
        <dbReference type="Proteomes" id="UP000242733"/>
    </source>
</evidence>
<gene>
    <name evidence="3" type="ORF">CSA61_00575</name>
</gene>
<dbReference type="SUPFAM" id="SSF52317">
    <property type="entry name" value="Class I glutamine amidotransferase-like"/>
    <property type="match status" value="1"/>
</dbReference>
<protein>
    <recommendedName>
        <fullName evidence="1">Glyoxalase</fullName>
    </recommendedName>
</protein>
<dbReference type="InterPro" id="IPR029062">
    <property type="entry name" value="Class_I_gatase-like"/>
</dbReference>
<evidence type="ECO:0000313" key="3">
    <source>
        <dbReference type="EMBL" id="PIE20693.1"/>
    </source>
</evidence>
<sequence>MKKIAVILSGCGVYDGAEIYESVLTLLHIAERGARYQCMAPDIEQMHVVNHLTGEEAAGESRNVLVEAARLARGEIIDLATAQADDYDALIIPGGFGSAKNLSNFAVKGAECQVNDAVVNFTQAIHKAGKPVGLICIAPAMTPILFGKGASCTIGNDADTAAAIEAMGGNHKTCDVSDIIIDQKLKVVTTPAYMLADSITEAASGIRKLVDQVLEMT</sequence>
<keyword evidence="1" id="KW-0456">Lyase</keyword>
<dbReference type="PIRSF" id="PIRSF006320">
    <property type="entry name" value="Elb2"/>
    <property type="match status" value="1"/>
</dbReference>
<dbReference type="PANTHER" id="PTHR10224">
    <property type="entry name" value="ES1 PROTEIN HOMOLOG, MITOCHONDRIAL"/>
    <property type="match status" value="1"/>
</dbReference>
<dbReference type="CDD" id="cd03133">
    <property type="entry name" value="GATase1_ES1"/>
    <property type="match status" value="1"/>
</dbReference>
<dbReference type="NCBIfam" id="NF008747">
    <property type="entry name" value="PRK11780.1"/>
    <property type="match status" value="1"/>
</dbReference>
<comment type="similarity">
    <text evidence="1">Belongs to the peptidase C56 family.</text>
</comment>
<dbReference type="InterPro" id="IPR002818">
    <property type="entry name" value="DJ-1/PfpI"/>
</dbReference>
<dbReference type="InterPro" id="IPR026041">
    <property type="entry name" value="ElbB"/>
</dbReference>
<accession>A0A2G6JBA1</accession>
<dbReference type="PANTHER" id="PTHR10224:SF12">
    <property type="entry name" value="GLYOXALASE ELBB"/>
    <property type="match status" value="1"/>
</dbReference>
<name>A0A2G6JBA1_NEPCE</name>
<dbReference type="Pfam" id="PF01965">
    <property type="entry name" value="DJ-1_PfpI"/>
    <property type="match status" value="1"/>
</dbReference>
<dbReference type="AlphaFoldDB" id="A0A2G6JBA1"/>
<organism evidence="3 4">
    <name type="scientific">Neptuniibacter caesariensis</name>
    <dbReference type="NCBI Taxonomy" id="207954"/>
    <lineage>
        <taxon>Bacteria</taxon>
        <taxon>Pseudomonadati</taxon>
        <taxon>Pseudomonadota</taxon>
        <taxon>Gammaproteobacteria</taxon>
        <taxon>Oceanospirillales</taxon>
        <taxon>Oceanospirillaceae</taxon>
        <taxon>Neptuniibacter</taxon>
    </lineage>
</organism>
<dbReference type="Gene3D" id="3.40.50.880">
    <property type="match status" value="1"/>
</dbReference>
<proteinExistence type="inferred from homology"/>
<dbReference type="EMBL" id="PDSG01000004">
    <property type="protein sequence ID" value="PIE20693.1"/>
    <property type="molecule type" value="Genomic_DNA"/>
</dbReference>
<comment type="catalytic activity">
    <reaction evidence="1">
        <text>glyoxal + H2O = glycolate + H(+)</text>
        <dbReference type="Rhea" id="RHEA:51672"/>
        <dbReference type="ChEBI" id="CHEBI:15377"/>
        <dbReference type="ChEBI" id="CHEBI:15378"/>
        <dbReference type="ChEBI" id="CHEBI:29805"/>
        <dbReference type="ChEBI" id="CHEBI:34779"/>
    </reaction>
</comment>